<accession>A0A7L9FHK9</accession>
<dbReference type="GO" id="GO:0016020">
    <property type="term" value="C:membrane"/>
    <property type="evidence" value="ECO:0007669"/>
    <property type="project" value="TreeGrafter"/>
</dbReference>
<dbReference type="GeneID" id="59148575"/>
<dbReference type="Gene3D" id="3.40.50.720">
    <property type="entry name" value="NAD(P)-binding Rossmann-like Domain"/>
    <property type="match status" value="1"/>
</dbReference>
<evidence type="ECO:0000256" key="2">
    <source>
        <dbReference type="ARBA" id="ARBA00023002"/>
    </source>
</evidence>
<dbReference type="SUPFAM" id="SSF51735">
    <property type="entry name" value="NAD(P)-binding Rossmann-fold domains"/>
    <property type="match status" value="1"/>
</dbReference>
<dbReference type="FunCoup" id="A0A7L9FHK9">
    <property type="interactions" value="41"/>
</dbReference>
<dbReference type="RefSeq" id="WP_192819179.1">
    <property type="nucleotide sequence ID" value="NZ_CP062310.1"/>
</dbReference>
<sequence length="238" mass="26114">MSLHRTALVTGASSGIGEHISRELVKRGYRVIGVARREEKLKALQAELGSSFTYIVKDLAEEDSPSLIAKLVVENFPQLDVLVNNAGFAVFKPVVEHTLREVEEVFLVNAVRPIQLVIALREVLRPGATVVNIITPAAFALSPRLATYSSSKAALHVLSLALEKELEQAGVRVVRVYPGPTASEFFTRAGVRTPRHALKPEKVAERVVDCIEHGCKEVFIPRVLGVLGFFSPINVYRV</sequence>
<gene>
    <name evidence="4" type="ORF">IG193_01725</name>
</gene>
<dbReference type="InParanoid" id="A0A7L9FHK9"/>
<dbReference type="PANTHER" id="PTHR44196">
    <property type="entry name" value="DEHYDROGENASE/REDUCTASE SDR FAMILY MEMBER 7B"/>
    <property type="match status" value="1"/>
</dbReference>
<dbReference type="InterPro" id="IPR036291">
    <property type="entry name" value="NAD(P)-bd_dom_sf"/>
</dbReference>
<dbReference type="KEGG" id="thel:IG193_01725"/>
<keyword evidence="2" id="KW-0560">Oxidoreductase</keyword>
<dbReference type="PANTHER" id="PTHR44196:SF1">
    <property type="entry name" value="DEHYDROGENASE_REDUCTASE SDR FAMILY MEMBER 7B"/>
    <property type="match status" value="1"/>
</dbReference>
<dbReference type="EMBL" id="CP062310">
    <property type="protein sequence ID" value="QOJ79207.1"/>
    <property type="molecule type" value="Genomic_DNA"/>
</dbReference>
<evidence type="ECO:0000313" key="4">
    <source>
        <dbReference type="EMBL" id="QOJ79207.1"/>
    </source>
</evidence>
<reference evidence="4 5" key="1">
    <citation type="submission" date="2020-10" db="EMBL/GenBank/DDBJ databases">
        <title>Thermofilum lucidum 3507LT sp. nov. a novel member of Thermofilaceae family isolated from Chile hot spring, and proposal of description order Thermofilales.</title>
        <authorList>
            <person name="Zayulina K.S."/>
            <person name="Elcheninov A.G."/>
            <person name="Toshchakov S.V."/>
            <person name="Kublanov I.V."/>
        </authorList>
    </citation>
    <scope>NUCLEOTIDE SEQUENCE [LARGE SCALE GENOMIC DNA]</scope>
    <source>
        <strain evidence="4 5">3507LT</strain>
    </source>
</reference>
<name>A0A7L9FHK9_9CREN</name>
<comment type="similarity">
    <text evidence="1 3">Belongs to the short-chain dehydrogenases/reductases (SDR) family.</text>
</comment>
<proteinExistence type="inferred from homology"/>
<dbReference type="AlphaFoldDB" id="A0A7L9FHK9"/>
<dbReference type="PRINTS" id="PR00080">
    <property type="entry name" value="SDRFAMILY"/>
</dbReference>
<dbReference type="InterPro" id="IPR002347">
    <property type="entry name" value="SDR_fam"/>
</dbReference>
<evidence type="ECO:0000313" key="5">
    <source>
        <dbReference type="Proteomes" id="UP000594121"/>
    </source>
</evidence>
<evidence type="ECO:0000256" key="3">
    <source>
        <dbReference type="RuleBase" id="RU000363"/>
    </source>
</evidence>
<keyword evidence="5" id="KW-1185">Reference proteome</keyword>
<organism evidence="4 5">
    <name type="scientific">Infirmifilum lucidum</name>
    <dbReference type="NCBI Taxonomy" id="2776706"/>
    <lineage>
        <taxon>Archaea</taxon>
        <taxon>Thermoproteota</taxon>
        <taxon>Thermoprotei</taxon>
        <taxon>Thermofilales</taxon>
        <taxon>Thermofilaceae</taxon>
        <taxon>Infirmifilum</taxon>
    </lineage>
</organism>
<dbReference type="PRINTS" id="PR00081">
    <property type="entry name" value="GDHRDH"/>
</dbReference>
<evidence type="ECO:0000256" key="1">
    <source>
        <dbReference type="ARBA" id="ARBA00006484"/>
    </source>
</evidence>
<dbReference type="GO" id="GO:0016491">
    <property type="term" value="F:oxidoreductase activity"/>
    <property type="evidence" value="ECO:0007669"/>
    <property type="project" value="UniProtKB-KW"/>
</dbReference>
<dbReference type="Pfam" id="PF00106">
    <property type="entry name" value="adh_short"/>
    <property type="match status" value="1"/>
</dbReference>
<dbReference type="Proteomes" id="UP000594121">
    <property type="component" value="Chromosome"/>
</dbReference>
<protein>
    <submittedName>
        <fullName evidence="4">SDR family NAD(P)-dependent oxidoreductase</fullName>
    </submittedName>
</protein>